<gene>
    <name evidence="6" type="ORF">K504DRAFT_413040</name>
</gene>
<dbReference type="EMBL" id="MU005776">
    <property type="protein sequence ID" value="KAF2706267.1"/>
    <property type="molecule type" value="Genomic_DNA"/>
</dbReference>
<evidence type="ECO:0000313" key="7">
    <source>
        <dbReference type="Proteomes" id="UP000799428"/>
    </source>
</evidence>
<dbReference type="InterPro" id="IPR054471">
    <property type="entry name" value="GPIID_WHD"/>
</dbReference>
<dbReference type="InterPro" id="IPR002110">
    <property type="entry name" value="Ankyrin_rpt"/>
</dbReference>
<dbReference type="InterPro" id="IPR036770">
    <property type="entry name" value="Ankyrin_rpt-contain_sf"/>
</dbReference>
<dbReference type="OrthoDB" id="1577640at2759"/>
<evidence type="ECO:0000259" key="3">
    <source>
        <dbReference type="Pfam" id="PF06985"/>
    </source>
</evidence>
<dbReference type="PROSITE" id="PS50297">
    <property type="entry name" value="ANK_REP_REGION"/>
    <property type="match status" value="2"/>
</dbReference>
<feature type="non-terminal residue" evidence="6">
    <location>
        <position position="857"/>
    </location>
</feature>
<dbReference type="InterPro" id="IPR010730">
    <property type="entry name" value="HET"/>
</dbReference>
<evidence type="ECO:0000259" key="4">
    <source>
        <dbReference type="Pfam" id="PF22939"/>
    </source>
</evidence>
<keyword evidence="1" id="KW-0677">Repeat</keyword>
<dbReference type="PROSITE" id="PS50088">
    <property type="entry name" value="ANK_REPEAT"/>
    <property type="match status" value="3"/>
</dbReference>
<feature type="domain" description="Heterokaryon incompatibility" evidence="3">
    <location>
        <begin position="25"/>
        <end position="152"/>
    </location>
</feature>
<dbReference type="Pfam" id="PF22939">
    <property type="entry name" value="WHD_GPIID"/>
    <property type="match status" value="1"/>
</dbReference>
<dbReference type="Proteomes" id="UP000799428">
    <property type="component" value="Unassembled WGS sequence"/>
</dbReference>
<evidence type="ECO:0000313" key="6">
    <source>
        <dbReference type="EMBL" id="KAF2706267.1"/>
    </source>
</evidence>
<feature type="domain" description="GPI inositol-deacylase winged helix" evidence="4">
    <location>
        <begin position="570"/>
        <end position="659"/>
    </location>
</feature>
<dbReference type="Gene3D" id="3.40.50.300">
    <property type="entry name" value="P-loop containing nucleotide triphosphate hydrolases"/>
    <property type="match status" value="1"/>
</dbReference>
<dbReference type="Pfam" id="PF12796">
    <property type="entry name" value="Ank_2"/>
    <property type="match status" value="1"/>
</dbReference>
<dbReference type="Pfam" id="PF06985">
    <property type="entry name" value="HET"/>
    <property type="match status" value="1"/>
</dbReference>
<dbReference type="SUPFAM" id="SSF48403">
    <property type="entry name" value="Ankyrin repeat"/>
    <property type="match status" value="1"/>
</dbReference>
<reference evidence="6" key="1">
    <citation type="journal article" date="2020" name="Stud. Mycol.">
        <title>101 Dothideomycetes genomes: a test case for predicting lifestyles and emergence of pathogens.</title>
        <authorList>
            <person name="Haridas S."/>
            <person name="Albert R."/>
            <person name="Binder M."/>
            <person name="Bloem J."/>
            <person name="Labutti K."/>
            <person name="Salamov A."/>
            <person name="Andreopoulos B."/>
            <person name="Baker S."/>
            <person name="Barry K."/>
            <person name="Bills G."/>
            <person name="Bluhm B."/>
            <person name="Cannon C."/>
            <person name="Castanera R."/>
            <person name="Culley D."/>
            <person name="Daum C."/>
            <person name="Ezra D."/>
            <person name="Gonzalez J."/>
            <person name="Henrissat B."/>
            <person name="Kuo A."/>
            <person name="Liang C."/>
            <person name="Lipzen A."/>
            <person name="Lutzoni F."/>
            <person name="Magnuson J."/>
            <person name="Mondo S."/>
            <person name="Nolan M."/>
            <person name="Ohm R."/>
            <person name="Pangilinan J."/>
            <person name="Park H.-J."/>
            <person name="Ramirez L."/>
            <person name="Alfaro M."/>
            <person name="Sun H."/>
            <person name="Tritt A."/>
            <person name="Yoshinaga Y."/>
            <person name="Zwiers L.-H."/>
            <person name="Turgeon B."/>
            <person name="Goodwin S."/>
            <person name="Spatafora J."/>
            <person name="Crous P."/>
            <person name="Grigoriev I."/>
        </authorList>
    </citation>
    <scope>NUCLEOTIDE SEQUENCE</scope>
    <source>
        <strain evidence="6">CBS 279.74</strain>
    </source>
</reference>
<keyword evidence="2" id="KW-0040">ANK repeat</keyword>
<organism evidence="6 7">
    <name type="scientific">Pleomassaria siparia CBS 279.74</name>
    <dbReference type="NCBI Taxonomy" id="1314801"/>
    <lineage>
        <taxon>Eukaryota</taxon>
        <taxon>Fungi</taxon>
        <taxon>Dikarya</taxon>
        <taxon>Ascomycota</taxon>
        <taxon>Pezizomycotina</taxon>
        <taxon>Dothideomycetes</taxon>
        <taxon>Pleosporomycetidae</taxon>
        <taxon>Pleosporales</taxon>
        <taxon>Pleomassariaceae</taxon>
        <taxon>Pleomassaria</taxon>
    </lineage>
</organism>
<dbReference type="Pfam" id="PF24883">
    <property type="entry name" value="NPHP3_N"/>
    <property type="match status" value="1"/>
</dbReference>
<dbReference type="InterPro" id="IPR056884">
    <property type="entry name" value="NPHP3-like_N"/>
</dbReference>
<dbReference type="InterPro" id="IPR027417">
    <property type="entry name" value="P-loop_NTPase"/>
</dbReference>
<name>A0A6G1K1J6_9PLEO</name>
<dbReference type="Gene3D" id="1.25.40.20">
    <property type="entry name" value="Ankyrin repeat-containing domain"/>
    <property type="match status" value="1"/>
</dbReference>
<feature type="domain" description="Nephrocystin 3-like N-terminal" evidence="5">
    <location>
        <begin position="288"/>
        <end position="454"/>
    </location>
</feature>
<protein>
    <submittedName>
        <fullName evidence="6">HET-domain-containing protein</fullName>
    </submittedName>
</protein>
<keyword evidence="7" id="KW-1185">Reference proteome</keyword>
<dbReference type="PANTHER" id="PTHR10622:SF10">
    <property type="entry name" value="HET DOMAIN-CONTAINING PROTEIN"/>
    <property type="match status" value="1"/>
</dbReference>
<sequence>MRLLKLEDEDQLTLVEYIGDNIPKYAILSHTWGPDSEEVSFQDLKNDTCRHKIGYNKIRFCGQQAAKDNLQYFWVDSCCIDKSSSTELSEAINSMFYWYQKAEKCYVYLPDVLYNSSHEDSNSADEDSELSRRQELSLRKSRWFTRGWTLQELIAPEFVEFFSEEGKRLGDKRSLERMLHEITAIPIKALQGSALSEFSVDERFSWADKRNTTREEDGAYCLLGIFDIQMPLLYGERRQKAMKRLRKEVNEAGMDMSDEKASKIRRWLSAPDPSANYLKALKQRQDETGRWFLRCDSYAKWDANVDVDAVHFIWLYGIPGCGKTILSSTILHDVLQYCDNDPDKVVLYFYFDFNDVQKQNPQLMLYSLVRQLLQQSAKIPTSLNTLFLKCDNGSQQPSVDVLMDVMQQMMQEFAHVYVVLDALDECSEREELMGVLETMAEWQLKHLHVLVTSRKERDIESSLETFIDGQDCICLQSELVDRDIQIYVQQRLENDKRLSKWRKDVALRQEIETVLMKGARGMFRWAVCQLDILGECRTRATLRRSLATLPPTLDKTYDRILSAISETDSHYAVTILQWLTFSARPLSLDEVAEIVAIDVEDKPKFDPEDVLEDPMDVLDIFSSLVTVTTNSVTWELESGAPIVALAHYSVKEYLLSDRIRKGSAARYGMQESICHGSIAKGCLGYLLQFEREVLTEYNFKDFKLAVYSGNYWYKHVQGTEEQTEVLNQAVTDLLLERDDVYTNWLRIHDPDSPWAGFGLRESMGSVPPPLYYASLIGIEKAVERLLDRGADVNAQGGRYNNALQAASSEGHERQVVKLLLNTGADVNAQDGSYGNALQAALSEGHDQVVKLLLEKGA</sequence>
<proteinExistence type="predicted"/>
<feature type="repeat" description="ANK" evidence="2">
    <location>
        <begin position="798"/>
        <end position="831"/>
    </location>
</feature>
<dbReference type="AlphaFoldDB" id="A0A6G1K1J6"/>
<dbReference type="SMART" id="SM00248">
    <property type="entry name" value="ANK"/>
    <property type="match status" value="3"/>
</dbReference>
<evidence type="ECO:0000256" key="1">
    <source>
        <dbReference type="ARBA" id="ARBA00022737"/>
    </source>
</evidence>
<feature type="repeat" description="ANK" evidence="2">
    <location>
        <begin position="769"/>
        <end position="797"/>
    </location>
</feature>
<feature type="repeat" description="ANK" evidence="2">
    <location>
        <begin position="832"/>
        <end position="857"/>
    </location>
</feature>
<evidence type="ECO:0000256" key="2">
    <source>
        <dbReference type="PROSITE-ProRule" id="PRU00023"/>
    </source>
</evidence>
<dbReference type="PANTHER" id="PTHR10622">
    <property type="entry name" value="HET DOMAIN-CONTAINING PROTEIN"/>
    <property type="match status" value="1"/>
</dbReference>
<dbReference type="SUPFAM" id="SSF52540">
    <property type="entry name" value="P-loop containing nucleoside triphosphate hydrolases"/>
    <property type="match status" value="1"/>
</dbReference>
<accession>A0A6G1K1J6</accession>
<evidence type="ECO:0000259" key="5">
    <source>
        <dbReference type="Pfam" id="PF24883"/>
    </source>
</evidence>